<name>A0ABV2T6A6_9BACT</name>
<evidence type="ECO:0000256" key="6">
    <source>
        <dbReference type="ARBA" id="ARBA00023136"/>
    </source>
</evidence>
<feature type="transmembrane region" description="Helical" evidence="7">
    <location>
        <begin position="90"/>
        <end position="111"/>
    </location>
</feature>
<dbReference type="PANTHER" id="PTHR30589:SF0">
    <property type="entry name" value="PHOSPHATIDYLGLYCEROL--PROLIPOPROTEIN DIACYLGLYCERYL TRANSFERASE"/>
    <property type="match status" value="1"/>
</dbReference>
<protein>
    <submittedName>
        <fullName evidence="8">Prolipoprotein diacylglyceryl transferase family protein</fullName>
        <ecNumber evidence="8">2.4.99.-</ecNumber>
    </submittedName>
</protein>
<feature type="transmembrane region" description="Helical" evidence="7">
    <location>
        <begin position="169"/>
        <end position="189"/>
    </location>
</feature>
<evidence type="ECO:0000256" key="3">
    <source>
        <dbReference type="ARBA" id="ARBA00022679"/>
    </source>
</evidence>
<dbReference type="GO" id="GO:0016757">
    <property type="term" value="F:glycosyltransferase activity"/>
    <property type="evidence" value="ECO:0007669"/>
    <property type="project" value="UniProtKB-KW"/>
</dbReference>
<keyword evidence="8" id="KW-0328">Glycosyltransferase</keyword>
<feature type="transmembrane region" description="Helical" evidence="7">
    <location>
        <begin position="196"/>
        <end position="218"/>
    </location>
</feature>
<evidence type="ECO:0000256" key="7">
    <source>
        <dbReference type="SAM" id="Phobius"/>
    </source>
</evidence>
<feature type="transmembrane region" description="Helical" evidence="7">
    <location>
        <begin position="23"/>
        <end position="44"/>
    </location>
</feature>
<keyword evidence="6 7" id="KW-0472">Membrane</keyword>
<feature type="transmembrane region" description="Helical" evidence="7">
    <location>
        <begin position="224"/>
        <end position="245"/>
    </location>
</feature>
<dbReference type="Pfam" id="PF01790">
    <property type="entry name" value="LGT"/>
    <property type="match status" value="1"/>
</dbReference>
<dbReference type="RefSeq" id="WP_354661193.1">
    <property type="nucleotide sequence ID" value="NZ_JBEXAC010000002.1"/>
</dbReference>
<keyword evidence="9" id="KW-1185">Reference proteome</keyword>
<evidence type="ECO:0000256" key="2">
    <source>
        <dbReference type="ARBA" id="ARBA00022475"/>
    </source>
</evidence>
<gene>
    <name evidence="8" type="ORF">ABR189_14290</name>
</gene>
<comment type="similarity">
    <text evidence="1">Belongs to the Lgt family.</text>
</comment>
<organism evidence="8 9">
    <name type="scientific">Chitinophaga defluvii</name>
    <dbReference type="NCBI Taxonomy" id="3163343"/>
    <lineage>
        <taxon>Bacteria</taxon>
        <taxon>Pseudomonadati</taxon>
        <taxon>Bacteroidota</taxon>
        <taxon>Chitinophagia</taxon>
        <taxon>Chitinophagales</taxon>
        <taxon>Chitinophagaceae</taxon>
        <taxon>Chitinophaga</taxon>
    </lineage>
</organism>
<evidence type="ECO:0000313" key="9">
    <source>
        <dbReference type="Proteomes" id="UP001549749"/>
    </source>
</evidence>
<keyword evidence="4 7" id="KW-0812">Transmembrane</keyword>
<evidence type="ECO:0000256" key="4">
    <source>
        <dbReference type="ARBA" id="ARBA00022692"/>
    </source>
</evidence>
<dbReference type="PANTHER" id="PTHR30589">
    <property type="entry name" value="PROLIPOPROTEIN DIACYLGLYCERYL TRANSFERASE"/>
    <property type="match status" value="1"/>
</dbReference>
<evidence type="ECO:0000256" key="1">
    <source>
        <dbReference type="ARBA" id="ARBA00007150"/>
    </source>
</evidence>
<feature type="transmembrane region" description="Helical" evidence="7">
    <location>
        <begin position="132"/>
        <end position="149"/>
    </location>
</feature>
<feature type="transmembrane region" description="Helical" evidence="7">
    <location>
        <begin position="56"/>
        <end position="78"/>
    </location>
</feature>
<keyword evidence="2" id="KW-1003">Cell membrane</keyword>
<dbReference type="EMBL" id="JBEXAC010000002">
    <property type="protein sequence ID" value="MET6998549.1"/>
    <property type="molecule type" value="Genomic_DNA"/>
</dbReference>
<sequence>MNETKLPAPVHFPVTLPIFSLQVPLHAILESLGMFVGFRYFLYLRKRQGDLIPQENRIWVIIGAIFGALLGSRLLGALENPLDIMQVPNILLYVYQSKTIVGGLLGGLAGVELMKWGIGERHSSGDLFTRPLILAMIIGRIGCFSMGVHEETYGVATSLPWGMHLGDEVLRHPVALYEIVFLVLLWIGLNWLRKRYTLVSGAQFKILMIAYLLFRFLLDYIKPGYRYLLGMGSIQLACLAGLLYYSPSIFYPTRLIKKEYA</sequence>
<reference evidence="8 9" key="1">
    <citation type="submission" date="2024-06" db="EMBL/GenBank/DDBJ databases">
        <title>Chitinophaga defluvii sp. nov., isolated from municipal sewage.</title>
        <authorList>
            <person name="Zhang L."/>
        </authorList>
    </citation>
    <scope>NUCLEOTIDE SEQUENCE [LARGE SCALE GENOMIC DNA]</scope>
    <source>
        <strain evidence="8 9">H8</strain>
    </source>
</reference>
<accession>A0ABV2T6A6</accession>
<dbReference type="Proteomes" id="UP001549749">
    <property type="component" value="Unassembled WGS sequence"/>
</dbReference>
<dbReference type="EC" id="2.4.99.-" evidence="8"/>
<evidence type="ECO:0000256" key="5">
    <source>
        <dbReference type="ARBA" id="ARBA00022989"/>
    </source>
</evidence>
<comment type="caution">
    <text evidence="8">The sequence shown here is derived from an EMBL/GenBank/DDBJ whole genome shotgun (WGS) entry which is preliminary data.</text>
</comment>
<keyword evidence="5 7" id="KW-1133">Transmembrane helix</keyword>
<proteinExistence type="inferred from homology"/>
<keyword evidence="3 8" id="KW-0808">Transferase</keyword>
<dbReference type="InterPro" id="IPR001640">
    <property type="entry name" value="Lgt"/>
</dbReference>
<evidence type="ECO:0000313" key="8">
    <source>
        <dbReference type="EMBL" id="MET6998549.1"/>
    </source>
</evidence>